<dbReference type="InterPro" id="IPR020084">
    <property type="entry name" value="NUDIX_hydrolase_CS"/>
</dbReference>
<proteinExistence type="predicted"/>
<dbReference type="GO" id="GO:0016787">
    <property type="term" value="F:hydrolase activity"/>
    <property type="evidence" value="ECO:0007669"/>
    <property type="project" value="UniProtKB-KW"/>
</dbReference>
<gene>
    <name evidence="3" type="ORF">COX06_00885</name>
</gene>
<name>A0A2H0BDX2_9BACT</name>
<evidence type="ECO:0000313" key="3">
    <source>
        <dbReference type="EMBL" id="PIP55883.1"/>
    </source>
</evidence>
<organism evidence="3 4">
    <name type="scientific">Candidatus Zambryskibacteria bacterium CG22_combo_CG10-13_8_21_14_all_42_17</name>
    <dbReference type="NCBI Taxonomy" id="1975118"/>
    <lineage>
        <taxon>Bacteria</taxon>
        <taxon>Candidatus Zambryskiibacteriota</taxon>
    </lineage>
</organism>
<dbReference type="SUPFAM" id="SSF55811">
    <property type="entry name" value="Nudix"/>
    <property type="match status" value="1"/>
</dbReference>
<dbReference type="PANTHER" id="PTHR43736:SF1">
    <property type="entry name" value="DIHYDRONEOPTERIN TRIPHOSPHATE DIPHOSPHATASE"/>
    <property type="match status" value="1"/>
</dbReference>
<protein>
    <recommendedName>
        <fullName evidence="2">Nudix hydrolase domain-containing protein</fullName>
    </recommendedName>
</protein>
<dbReference type="Gene3D" id="3.90.79.10">
    <property type="entry name" value="Nucleoside Triphosphate Pyrophosphohydrolase"/>
    <property type="match status" value="1"/>
</dbReference>
<reference evidence="3 4" key="1">
    <citation type="submission" date="2017-09" db="EMBL/GenBank/DDBJ databases">
        <title>Depth-based differentiation of microbial function through sediment-hosted aquifers and enrichment of novel symbionts in the deep terrestrial subsurface.</title>
        <authorList>
            <person name="Probst A.J."/>
            <person name="Ladd B."/>
            <person name="Jarett J.K."/>
            <person name="Geller-Mcgrath D.E."/>
            <person name="Sieber C.M."/>
            <person name="Emerson J.B."/>
            <person name="Anantharaman K."/>
            <person name="Thomas B.C."/>
            <person name="Malmstrom R."/>
            <person name="Stieglmeier M."/>
            <person name="Klingl A."/>
            <person name="Woyke T."/>
            <person name="Ryan C.M."/>
            <person name="Banfield J.F."/>
        </authorList>
    </citation>
    <scope>NUCLEOTIDE SEQUENCE [LARGE SCALE GENOMIC DNA]</scope>
    <source>
        <strain evidence="3">CG22_combo_CG10-13_8_21_14_all_42_17</strain>
    </source>
</reference>
<dbReference type="PROSITE" id="PS51462">
    <property type="entry name" value="NUDIX"/>
    <property type="match status" value="1"/>
</dbReference>
<dbReference type="Proteomes" id="UP000229794">
    <property type="component" value="Unassembled WGS sequence"/>
</dbReference>
<dbReference type="AlphaFoldDB" id="A0A2H0BDX2"/>
<comment type="caution">
    <text evidence="3">The sequence shown here is derived from an EMBL/GenBank/DDBJ whole genome shotgun (WGS) entry which is preliminary data.</text>
</comment>
<feature type="domain" description="Nudix hydrolase" evidence="2">
    <location>
        <begin position="4"/>
        <end position="137"/>
    </location>
</feature>
<dbReference type="InterPro" id="IPR015797">
    <property type="entry name" value="NUDIX_hydrolase-like_dom_sf"/>
</dbReference>
<dbReference type="Pfam" id="PF00293">
    <property type="entry name" value="NUDIX"/>
    <property type="match status" value="1"/>
</dbReference>
<dbReference type="EMBL" id="PCST01000012">
    <property type="protein sequence ID" value="PIP55883.1"/>
    <property type="molecule type" value="Genomic_DNA"/>
</dbReference>
<keyword evidence="1" id="KW-0378">Hydrolase</keyword>
<sequence length="142" mass="16142">MEQKTNKQVEAFIFREDLKGAFLFLLMRRIPERGGFWQPLTGGVRVGEELENALVREVQEETGITSGIKKVVNTGYTFNFSDHGKNYTEYVYGVEVDSGTEVALSEEHDSHVWASKEEVLSLLKWPGNIEGFRRLCGVLEVK</sequence>
<evidence type="ECO:0000313" key="4">
    <source>
        <dbReference type="Proteomes" id="UP000229794"/>
    </source>
</evidence>
<dbReference type="CDD" id="cd04664">
    <property type="entry name" value="NUDIX_DHNTPase_like"/>
    <property type="match status" value="1"/>
</dbReference>
<dbReference type="PANTHER" id="PTHR43736">
    <property type="entry name" value="ADP-RIBOSE PYROPHOSPHATASE"/>
    <property type="match status" value="1"/>
</dbReference>
<evidence type="ECO:0000259" key="2">
    <source>
        <dbReference type="PROSITE" id="PS51462"/>
    </source>
</evidence>
<evidence type="ECO:0000256" key="1">
    <source>
        <dbReference type="ARBA" id="ARBA00022801"/>
    </source>
</evidence>
<dbReference type="PROSITE" id="PS00893">
    <property type="entry name" value="NUDIX_BOX"/>
    <property type="match status" value="1"/>
</dbReference>
<dbReference type="InterPro" id="IPR000086">
    <property type="entry name" value="NUDIX_hydrolase_dom"/>
</dbReference>
<accession>A0A2H0BDX2</accession>